<dbReference type="OrthoDB" id="381305at2157"/>
<evidence type="ECO:0000313" key="2">
    <source>
        <dbReference type="Proteomes" id="UP000028194"/>
    </source>
</evidence>
<name>A0A075MWU6_9ARCH</name>
<dbReference type="GeneID" id="41598750"/>
<dbReference type="HOGENOM" id="CLU_2379519_0_0_2"/>
<proteinExistence type="predicted"/>
<protein>
    <submittedName>
        <fullName evidence="1">Uncharacterized protein</fullName>
    </submittedName>
</protein>
<reference evidence="1 2" key="1">
    <citation type="journal article" date="2014" name="PLoS ONE">
        <title>Genome Sequence of Candidatus Nitrososphaera evergladensis from Group I.1b Enriched from Everglades Soil Reveals Novel Genomic Features of the Ammonia-Oxidizing Archaea.</title>
        <authorList>
            <person name="Zhalnina K.V."/>
            <person name="Dias R."/>
            <person name="Leonard M.T."/>
            <person name="Dorr de Quadros P."/>
            <person name="Camargo F.A."/>
            <person name="Drew J.C."/>
            <person name="Farmerie W.G."/>
            <person name="Daroub S.H."/>
            <person name="Triplett E.W."/>
        </authorList>
    </citation>
    <scope>NUCLEOTIDE SEQUENCE [LARGE SCALE GENOMIC DNA]</scope>
    <source>
        <strain evidence="1 2">SR1</strain>
    </source>
</reference>
<keyword evidence="2" id="KW-1185">Reference proteome</keyword>
<evidence type="ECO:0000313" key="1">
    <source>
        <dbReference type="EMBL" id="AIF85122.1"/>
    </source>
</evidence>
<gene>
    <name evidence="1" type="ORF">NTE_03088</name>
</gene>
<dbReference type="AlphaFoldDB" id="A0A075MWU6"/>
<dbReference type="RefSeq" id="WP_148701574.1">
    <property type="nucleotide sequence ID" value="NZ_CP007174.1"/>
</dbReference>
<accession>A0A075MWU6</accession>
<dbReference type="STRING" id="1459636.NTE_03088"/>
<dbReference type="EMBL" id="CP007174">
    <property type="protein sequence ID" value="AIF85122.1"/>
    <property type="molecule type" value="Genomic_DNA"/>
</dbReference>
<organism evidence="1 2">
    <name type="scientific">Candidatus Nitrososphaera evergladensis SR1</name>
    <dbReference type="NCBI Taxonomy" id="1459636"/>
    <lineage>
        <taxon>Archaea</taxon>
        <taxon>Nitrososphaerota</taxon>
        <taxon>Nitrososphaeria</taxon>
        <taxon>Nitrososphaerales</taxon>
        <taxon>Nitrososphaeraceae</taxon>
        <taxon>Nitrososphaera</taxon>
    </lineage>
</organism>
<dbReference type="Proteomes" id="UP000028194">
    <property type="component" value="Chromosome"/>
</dbReference>
<dbReference type="KEGG" id="nev:NTE_03088"/>
<sequence>MAADKDDDEDNDSNNIIDILDTPDVAVWAKGIGKGAGAPSDRVKEPSKIVSMMPHIVKATTKKEGKGGMELMIDPASKKDMAKVSAEHASLTDESDYAR</sequence>